<evidence type="ECO:0000256" key="4">
    <source>
        <dbReference type="ARBA" id="ARBA00023002"/>
    </source>
</evidence>
<reference evidence="5 6" key="1">
    <citation type="submission" date="2020-08" db="EMBL/GenBank/DDBJ databases">
        <title>Genomic Encyclopedia of Type Strains, Phase IV (KMG-IV): sequencing the most valuable type-strain genomes for metagenomic binning, comparative biology and taxonomic classification.</title>
        <authorList>
            <person name="Goeker M."/>
        </authorList>
    </citation>
    <scope>NUCLEOTIDE SEQUENCE [LARGE SCALE GENOMIC DNA]</scope>
    <source>
        <strain evidence="5 6">DSM 22368</strain>
    </source>
</reference>
<keyword evidence="6" id="KW-1185">Reference proteome</keyword>
<dbReference type="Gene3D" id="3.10.450.50">
    <property type="match status" value="1"/>
</dbReference>
<dbReference type="AlphaFoldDB" id="A0A7X0JTM3"/>
<dbReference type="FunCoup" id="A0A7X0JTM3">
    <property type="interactions" value="32"/>
</dbReference>
<dbReference type="InterPro" id="IPR000391">
    <property type="entry name" value="Rng_hydr_dOase-bsu"/>
</dbReference>
<keyword evidence="4" id="KW-0560">Oxidoreductase</keyword>
<keyword evidence="2" id="KW-0058">Aromatic hydrocarbons catabolism</keyword>
<dbReference type="EMBL" id="JACHHT010000002">
    <property type="protein sequence ID" value="MBB6522027.1"/>
    <property type="molecule type" value="Genomic_DNA"/>
</dbReference>
<evidence type="ECO:0000256" key="2">
    <source>
        <dbReference type="ARBA" id="ARBA00022797"/>
    </source>
</evidence>
<comment type="similarity">
    <text evidence="1">Belongs to the bacterial ring-hydroxylating dioxygenase beta subunit family.</text>
</comment>
<comment type="caution">
    <text evidence="5">The sequence shown here is derived from an EMBL/GenBank/DDBJ whole genome shotgun (WGS) entry which is preliminary data.</text>
</comment>
<dbReference type="InterPro" id="IPR032710">
    <property type="entry name" value="NTF2-like_dom_sf"/>
</dbReference>
<accession>A0A7X0JTM3</accession>
<dbReference type="GO" id="GO:0051213">
    <property type="term" value="F:dioxygenase activity"/>
    <property type="evidence" value="ECO:0007669"/>
    <property type="project" value="UniProtKB-KW"/>
</dbReference>
<keyword evidence="3 5" id="KW-0223">Dioxygenase</keyword>
<dbReference type="SUPFAM" id="SSF54427">
    <property type="entry name" value="NTF2-like"/>
    <property type="match status" value="1"/>
</dbReference>
<evidence type="ECO:0000313" key="6">
    <source>
        <dbReference type="Proteomes" id="UP000528457"/>
    </source>
</evidence>
<dbReference type="Pfam" id="PF00866">
    <property type="entry name" value="Ring_hydroxyl_B"/>
    <property type="match status" value="1"/>
</dbReference>
<dbReference type="InParanoid" id="A0A7X0JTM3"/>
<dbReference type="Proteomes" id="UP000528457">
    <property type="component" value="Unassembled WGS sequence"/>
</dbReference>
<protein>
    <submittedName>
        <fullName evidence="5">3-phenylpropionate/cinnamic acid dioxygenase small subunit</fullName>
    </submittedName>
</protein>
<name>A0A7X0JTM3_9GAMM</name>
<dbReference type="PANTHER" id="PTHR41534:SF1">
    <property type="entry name" value="BLR3401 PROTEIN"/>
    <property type="match status" value="1"/>
</dbReference>
<dbReference type="GO" id="GO:0019380">
    <property type="term" value="P:3-phenylpropionate catabolic process"/>
    <property type="evidence" value="ECO:0007669"/>
    <property type="project" value="TreeGrafter"/>
</dbReference>
<organism evidence="5 6">
    <name type="scientific">Pseudoteredinibacter isoporae</name>
    <dbReference type="NCBI Taxonomy" id="570281"/>
    <lineage>
        <taxon>Bacteria</taxon>
        <taxon>Pseudomonadati</taxon>
        <taxon>Pseudomonadota</taxon>
        <taxon>Gammaproteobacteria</taxon>
        <taxon>Cellvibrionales</taxon>
        <taxon>Cellvibrionaceae</taxon>
        <taxon>Pseudoteredinibacter</taxon>
    </lineage>
</organism>
<gene>
    <name evidence="5" type="ORF">HNR48_002312</name>
</gene>
<sequence length="163" mass="19494">MSQYQRPGLKKIEEFLYHETGLLDRMQLREWIDLFTQTGDYWMPVTPDQEDPVNHISIFYDDRDLMEIRLRHFDNPRSHSKDFTIRSSHVLGNVQIREFDESNGDCHVSCNFQCVMYYRDQQQLYAGTCDYHLVLLDGRYHIQRKRVDLINCDAPHGSIQTYV</sequence>
<evidence type="ECO:0000256" key="1">
    <source>
        <dbReference type="ARBA" id="ARBA00009570"/>
    </source>
</evidence>
<dbReference type="RefSeq" id="WP_166846943.1">
    <property type="nucleotide sequence ID" value="NZ_JAAONY010000002.1"/>
</dbReference>
<dbReference type="PANTHER" id="PTHR41534">
    <property type="entry name" value="BLR3401 PROTEIN"/>
    <property type="match status" value="1"/>
</dbReference>
<proteinExistence type="inferred from homology"/>
<evidence type="ECO:0000313" key="5">
    <source>
        <dbReference type="EMBL" id="MBB6522027.1"/>
    </source>
</evidence>
<evidence type="ECO:0000256" key="3">
    <source>
        <dbReference type="ARBA" id="ARBA00022964"/>
    </source>
</evidence>